<dbReference type="RefSeq" id="WP_092992608.1">
    <property type="nucleotide sequence ID" value="NZ_FMWD01000002.1"/>
</dbReference>
<dbReference type="STRING" id="415747.SAMN03097708_00669"/>
<keyword evidence="2" id="KW-1185">Reference proteome</keyword>
<gene>
    <name evidence="1" type="ORF">SAMN03097708_00669</name>
</gene>
<reference evidence="1 2" key="1">
    <citation type="submission" date="2016-10" db="EMBL/GenBank/DDBJ databases">
        <authorList>
            <person name="de Groot N.N."/>
        </authorList>
    </citation>
    <scope>NUCLEOTIDE SEQUENCE [LARGE SCALE GENOMIC DNA]</scope>
    <source>
        <strain evidence="1 2">HLD2</strain>
    </source>
</reference>
<accession>A0A1G5PSC9</accession>
<evidence type="ECO:0000313" key="2">
    <source>
        <dbReference type="Proteomes" id="UP000199648"/>
    </source>
</evidence>
<evidence type="ECO:0000313" key="1">
    <source>
        <dbReference type="EMBL" id="SCZ52100.1"/>
    </source>
</evidence>
<sequence>MSRYCGPDRERLVLELNYEERRRLAPIVMAILDDWKLDGEQQLAVLGMPGDTRPRHLNQYRQGTTPFPQEAELIDRARHIIGIQEALHLIFPRNPLMPGFWLSNPNNRQFGQAPVNIMLEDGLPGMERVWGHLDCTRNWS</sequence>
<proteinExistence type="predicted"/>
<evidence type="ECO:0008006" key="3">
    <source>
        <dbReference type="Google" id="ProtNLM"/>
    </source>
</evidence>
<dbReference type="Proteomes" id="UP000199648">
    <property type="component" value="Unassembled WGS sequence"/>
</dbReference>
<dbReference type="AlphaFoldDB" id="A0A1G5PSC9"/>
<name>A0A1G5PSC9_9GAMM</name>
<protein>
    <recommendedName>
        <fullName evidence="3">Antitoxin Xre/MbcA/ParS-like toxin-binding domain-containing protein</fullName>
    </recommendedName>
</protein>
<organism evidence="1 2">
    <name type="scientific">Thiohalomonas denitrificans</name>
    <dbReference type="NCBI Taxonomy" id="415747"/>
    <lineage>
        <taxon>Bacteria</taxon>
        <taxon>Pseudomonadati</taxon>
        <taxon>Pseudomonadota</taxon>
        <taxon>Gammaproteobacteria</taxon>
        <taxon>Thiohalomonadales</taxon>
        <taxon>Thiohalomonadaceae</taxon>
        <taxon>Thiohalomonas</taxon>
    </lineage>
</organism>
<dbReference type="OrthoDB" id="9789845at2"/>
<dbReference type="EMBL" id="FMWD01000002">
    <property type="protein sequence ID" value="SCZ52100.1"/>
    <property type="molecule type" value="Genomic_DNA"/>
</dbReference>